<evidence type="ECO:0000256" key="3">
    <source>
        <dbReference type="PROSITE-ProRule" id="PRU00176"/>
    </source>
</evidence>
<gene>
    <name evidence="5" type="ORF">Ocin01_16490</name>
</gene>
<keyword evidence="1" id="KW-0677">Repeat</keyword>
<comment type="caution">
    <text evidence="5">The sequence shown here is derived from an EMBL/GenBank/DDBJ whole genome shotgun (WGS) entry which is preliminary data.</text>
</comment>
<dbReference type="OrthoDB" id="410044at2759"/>
<dbReference type="EMBL" id="LJIJ01002122">
    <property type="protein sequence ID" value="ODM90192.1"/>
    <property type="molecule type" value="Genomic_DNA"/>
</dbReference>
<dbReference type="InterPro" id="IPR035979">
    <property type="entry name" value="RBD_domain_sf"/>
</dbReference>
<dbReference type="SUPFAM" id="SSF54928">
    <property type="entry name" value="RNA-binding domain, RBD"/>
    <property type="match status" value="1"/>
</dbReference>
<dbReference type="Gene3D" id="3.30.70.330">
    <property type="match status" value="2"/>
</dbReference>
<dbReference type="PANTHER" id="PTHR24012">
    <property type="entry name" value="RNA BINDING PROTEIN"/>
    <property type="match status" value="1"/>
</dbReference>
<dbReference type="Proteomes" id="UP000094527">
    <property type="component" value="Unassembled WGS sequence"/>
</dbReference>
<dbReference type="GO" id="GO:0010629">
    <property type="term" value="P:negative regulation of gene expression"/>
    <property type="evidence" value="ECO:0007669"/>
    <property type="project" value="UniProtKB-ARBA"/>
</dbReference>
<dbReference type="Pfam" id="PF00076">
    <property type="entry name" value="RRM_1"/>
    <property type="match status" value="1"/>
</dbReference>
<dbReference type="GO" id="GO:0009967">
    <property type="term" value="P:positive regulation of signal transduction"/>
    <property type="evidence" value="ECO:0007669"/>
    <property type="project" value="UniProtKB-ARBA"/>
</dbReference>
<evidence type="ECO:0000259" key="4">
    <source>
        <dbReference type="PROSITE" id="PS50102"/>
    </source>
</evidence>
<dbReference type="InterPro" id="IPR012677">
    <property type="entry name" value="Nucleotide-bd_a/b_plait_sf"/>
</dbReference>
<name>A0A1D2MBA3_ORCCI</name>
<protein>
    <submittedName>
        <fullName evidence="5">CUGBP Elav-like family member 1-A</fullName>
    </submittedName>
</protein>
<dbReference type="SMART" id="SM00360">
    <property type="entry name" value="RRM"/>
    <property type="match status" value="2"/>
</dbReference>
<evidence type="ECO:0000313" key="6">
    <source>
        <dbReference type="Proteomes" id="UP000094527"/>
    </source>
</evidence>
<evidence type="ECO:0000256" key="2">
    <source>
        <dbReference type="ARBA" id="ARBA00022884"/>
    </source>
</evidence>
<dbReference type="STRING" id="48709.A0A1D2MBA3"/>
<dbReference type="OMA" id="MISKTWS"/>
<dbReference type="AlphaFoldDB" id="A0A1D2MBA3"/>
<evidence type="ECO:0000256" key="1">
    <source>
        <dbReference type="ARBA" id="ARBA00022737"/>
    </source>
</evidence>
<dbReference type="GO" id="GO:0003729">
    <property type="term" value="F:mRNA binding"/>
    <property type="evidence" value="ECO:0007669"/>
    <property type="project" value="UniProtKB-ARBA"/>
</dbReference>
<keyword evidence="2 3" id="KW-0694">RNA-binding</keyword>
<feature type="domain" description="RRM" evidence="4">
    <location>
        <begin position="245"/>
        <end position="323"/>
    </location>
</feature>
<dbReference type="PROSITE" id="PS50102">
    <property type="entry name" value="RRM"/>
    <property type="match status" value="2"/>
</dbReference>
<organism evidence="5 6">
    <name type="scientific">Orchesella cincta</name>
    <name type="common">Springtail</name>
    <name type="synonym">Podura cincta</name>
    <dbReference type="NCBI Taxonomy" id="48709"/>
    <lineage>
        <taxon>Eukaryota</taxon>
        <taxon>Metazoa</taxon>
        <taxon>Ecdysozoa</taxon>
        <taxon>Arthropoda</taxon>
        <taxon>Hexapoda</taxon>
        <taxon>Collembola</taxon>
        <taxon>Entomobryomorpha</taxon>
        <taxon>Entomobryoidea</taxon>
        <taxon>Orchesellidae</taxon>
        <taxon>Orchesellinae</taxon>
        <taxon>Orchesella</taxon>
    </lineage>
</organism>
<dbReference type="GO" id="GO:0005737">
    <property type="term" value="C:cytoplasm"/>
    <property type="evidence" value="ECO:0007669"/>
    <property type="project" value="UniProtKB-ARBA"/>
</dbReference>
<keyword evidence="6" id="KW-1185">Reference proteome</keyword>
<proteinExistence type="predicted"/>
<sequence>MNNTVQMKPADNENRHDRKLFIGMISKTWSESDVRNLFARFGTIDDCTVLRLATGQSRGLFFPDRGKNADTPKDKDQKRQTQLVNNQANLLSTLSSSAINPVQPQYYSSILHHHLQQTQQQQQGFFSQLSPLGTVQGITGIGGLGSTGAIGLSALGSPHPSTTNADLATLLSSVNQTPHSLNFALAALGNSSLSPTGASGSSVGSGNSVANLTGNGLHSGLTSYHSGLRSAAVTAKQQHEGPDGCNLFIYHLPPELGDADLATMFASFGTVLSAKVFIDKQTNLSKCFGFVSFDNQLSAQMAIQAMHGFQLGMKRLKVQLKRAKSKDAAKPY</sequence>
<reference evidence="5 6" key="1">
    <citation type="journal article" date="2016" name="Genome Biol. Evol.">
        <title>Gene Family Evolution Reflects Adaptation to Soil Environmental Stressors in the Genome of the Collembolan Orchesella cincta.</title>
        <authorList>
            <person name="Faddeeva-Vakhrusheva A."/>
            <person name="Derks M.F."/>
            <person name="Anvar S.Y."/>
            <person name="Agamennone V."/>
            <person name="Suring W."/>
            <person name="Smit S."/>
            <person name="van Straalen N.M."/>
            <person name="Roelofs D."/>
        </authorList>
    </citation>
    <scope>NUCLEOTIDE SEQUENCE [LARGE SCALE GENOMIC DNA]</scope>
    <source>
        <tissue evidence="5">Mixed pool</tissue>
    </source>
</reference>
<dbReference type="InterPro" id="IPR000504">
    <property type="entry name" value="RRM_dom"/>
</dbReference>
<feature type="domain" description="RRM" evidence="4">
    <location>
        <begin position="18"/>
        <end position="62"/>
    </location>
</feature>
<evidence type="ECO:0000313" key="5">
    <source>
        <dbReference type="EMBL" id="ODM90192.1"/>
    </source>
</evidence>
<accession>A0A1D2MBA3</accession>
<dbReference type="FunFam" id="3.30.70.330:FF:000383">
    <property type="entry name" value="Sex lethal, isoform D"/>
    <property type="match status" value="1"/>
</dbReference>